<dbReference type="Pfam" id="PF04398">
    <property type="entry name" value="DUF538"/>
    <property type="match status" value="1"/>
</dbReference>
<name>A0A8S0RXJ8_OLEEU</name>
<dbReference type="EMBL" id="CACTIH010003751">
    <property type="protein sequence ID" value="CAA2984043.1"/>
    <property type="molecule type" value="Genomic_DNA"/>
</dbReference>
<protein>
    <submittedName>
        <fullName evidence="2">DUF538 domain-containing</fullName>
    </submittedName>
</protein>
<dbReference type="SUPFAM" id="SSF141562">
    <property type="entry name" value="At5g01610-like"/>
    <property type="match status" value="1"/>
</dbReference>
<sequence length="148" mass="16330">MSTTQQIGIFISLFLATASPLIATADGGRTTPLTAYDVLQAYDFPVGVLPLGVTHYEINRATGKFIVYFNGSCRLSTEGLYQLNYMSKISGYISKDKITSLSGIGVKVPYLWANIDEVTRNGDKLKFSVGIFSAEFGIKNFYKSQRCR</sequence>
<evidence type="ECO:0000313" key="3">
    <source>
        <dbReference type="Proteomes" id="UP000594638"/>
    </source>
</evidence>
<dbReference type="InterPro" id="IPR036758">
    <property type="entry name" value="At5g01610-like"/>
</dbReference>
<keyword evidence="1" id="KW-0732">Signal</keyword>
<dbReference type="Gramene" id="OE9A077171T1">
    <property type="protein sequence ID" value="OE9A077171C1"/>
    <property type="gene ID" value="OE9A077171"/>
</dbReference>
<reference evidence="2 3" key="1">
    <citation type="submission" date="2019-12" db="EMBL/GenBank/DDBJ databases">
        <authorList>
            <person name="Alioto T."/>
            <person name="Alioto T."/>
            <person name="Gomez Garrido J."/>
        </authorList>
    </citation>
    <scope>NUCLEOTIDE SEQUENCE [LARGE SCALE GENOMIC DNA]</scope>
</reference>
<feature type="signal peptide" evidence="1">
    <location>
        <begin position="1"/>
        <end position="27"/>
    </location>
</feature>
<comment type="caution">
    <text evidence="2">The sequence shown here is derived from an EMBL/GenBank/DDBJ whole genome shotgun (WGS) entry which is preliminary data.</text>
</comment>
<dbReference type="OrthoDB" id="1873537at2759"/>
<proteinExistence type="predicted"/>
<feature type="chain" id="PRO_5035759337" evidence="1">
    <location>
        <begin position="28"/>
        <end position="148"/>
    </location>
</feature>
<evidence type="ECO:0000313" key="2">
    <source>
        <dbReference type="EMBL" id="CAA2984043.1"/>
    </source>
</evidence>
<evidence type="ECO:0000256" key="1">
    <source>
        <dbReference type="SAM" id="SignalP"/>
    </source>
</evidence>
<accession>A0A8S0RXJ8</accession>
<dbReference type="Gene3D" id="2.30.240.10">
    <property type="entry name" value="At5g01610-like"/>
    <property type="match status" value="1"/>
</dbReference>
<dbReference type="AlphaFoldDB" id="A0A8S0RXJ8"/>
<dbReference type="InterPro" id="IPR007493">
    <property type="entry name" value="DUF538"/>
</dbReference>
<dbReference type="PANTHER" id="PTHR31676">
    <property type="entry name" value="T31J12.3 PROTEIN-RELATED"/>
    <property type="match status" value="1"/>
</dbReference>
<gene>
    <name evidence="2" type="ORF">OLEA9_A077171</name>
</gene>
<dbReference type="Proteomes" id="UP000594638">
    <property type="component" value="Unassembled WGS sequence"/>
</dbReference>
<keyword evidence="3" id="KW-1185">Reference proteome</keyword>
<dbReference type="PANTHER" id="PTHR31676:SF76">
    <property type="entry name" value="OS05G0362300 PROTEIN"/>
    <property type="match status" value="1"/>
</dbReference>
<organism evidence="2 3">
    <name type="scientific">Olea europaea subsp. europaea</name>
    <dbReference type="NCBI Taxonomy" id="158383"/>
    <lineage>
        <taxon>Eukaryota</taxon>
        <taxon>Viridiplantae</taxon>
        <taxon>Streptophyta</taxon>
        <taxon>Embryophyta</taxon>
        <taxon>Tracheophyta</taxon>
        <taxon>Spermatophyta</taxon>
        <taxon>Magnoliopsida</taxon>
        <taxon>eudicotyledons</taxon>
        <taxon>Gunneridae</taxon>
        <taxon>Pentapetalae</taxon>
        <taxon>asterids</taxon>
        <taxon>lamiids</taxon>
        <taxon>Lamiales</taxon>
        <taxon>Oleaceae</taxon>
        <taxon>Oleeae</taxon>
        <taxon>Olea</taxon>
    </lineage>
</organism>